<evidence type="ECO:0000313" key="4">
    <source>
        <dbReference type="Proteomes" id="UP000469558"/>
    </source>
</evidence>
<proteinExistence type="predicted"/>
<dbReference type="PANTHER" id="PTHR22891">
    <property type="entry name" value="EUKARYOTIC TRANSLATION INITIATION FACTOR 2C"/>
    <property type="match status" value="1"/>
</dbReference>
<dbReference type="SMART" id="SM00950">
    <property type="entry name" value="Piwi"/>
    <property type="match status" value="1"/>
</dbReference>
<dbReference type="Gene3D" id="2.170.260.10">
    <property type="entry name" value="paz domain"/>
    <property type="match status" value="1"/>
</dbReference>
<evidence type="ECO:0000313" key="3">
    <source>
        <dbReference type="EMBL" id="TVY84813.1"/>
    </source>
</evidence>
<keyword evidence="4" id="KW-1185">Reference proteome</keyword>
<organism evidence="3 4">
    <name type="scientific">Lachnellula suecica</name>
    <dbReference type="NCBI Taxonomy" id="602035"/>
    <lineage>
        <taxon>Eukaryota</taxon>
        <taxon>Fungi</taxon>
        <taxon>Dikarya</taxon>
        <taxon>Ascomycota</taxon>
        <taxon>Pezizomycotina</taxon>
        <taxon>Leotiomycetes</taxon>
        <taxon>Helotiales</taxon>
        <taxon>Lachnaceae</taxon>
        <taxon>Lachnellula</taxon>
    </lineage>
</organism>
<evidence type="ECO:0000259" key="2">
    <source>
        <dbReference type="PROSITE" id="PS50822"/>
    </source>
</evidence>
<dbReference type="PROSITE" id="PS50822">
    <property type="entry name" value="PIWI"/>
    <property type="match status" value="1"/>
</dbReference>
<dbReference type="SUPFAM" id="SSF101690">
    <property type="entry name" value="PAZ domain"/>
    <property type="match status" value="1"/>
</dbReference>
<dbReference type="AlphaFoldDB" id="A0A8T9CQ71"/>
<comment type="caution">
    <text evidence="3">The sequence shown here is derived from an EMBL/GenBank/DDBJ whole genome shotgun (WGS) entry which is preliminary data.</text>
</comment>
<feature type="domain" description="Piwi" evidence="2">
    <location>
        <begin position="505"/>
        <end position="839"/>
    </location>
</feature>
<dbReference type="Gene3D" id="3.30.420.10">
    <property type="entry name" value="Ribonuclease H-like superfamily/Ribonuclease H"/>
    <property type="match status" value="1"/>
</dbReference>
<dbReference type="Gene3D" id="3.40.50.2300">
    <property type="match status" value="1"/>
</dbReference>
<dbReference type="InterPro" id="IPR014811">
    <property type="entry name" value="ArgoL1"/>
</dbReference>
<dbReference type="SUPFAM" id="SSF53098">
    <property type="entry name" value="Ribonuclease H-like"/>
    <property type="match status" value="1"/>
</dbReference>
<feature type="compositionally biased region" description="Low complexity" evidence="1">
    <location>
        <begin position="856"/>
        <end position="867"/>
    </location>
</feature>
<dbReference type="InterPro" id="IPR003165">
    <property type="entry name" value="Piwi"/>
</dbReference>
<name>A0A8T9CQ71_9HELO</name>
<gene>
    <name evidence="3" type="primary">AGO1B_1</name>
    <name evidence="3" type="ORF">LSUE1_G000838</name>
</gene>
<protein>
    <submittedName>
        <fullName evidence="3">Protein argonaute 1B</fullName>
    </submittedName>
</protein>
<dbReference type="OrthoDB" id="10252740at2759"/>
<feature type="region of interest" description="Disordered" evidence="1">
    <location>
        <begin position="856"/>
        <end position="880"/>
    </location>
</feature>
<dbReference type="InterPro" id="IPR036397">
    <property type="entry name" value="RNaseH_sf"/>
</dbReference>
<dbReference type="SMART" id="SM01163">
    <property type="entry name" value="DUF1785"/>
    <property type="match status" value="1"/>
</dbReference>
<dbReference type="EMBL" id="QGMK01000053">
    <property type="protein sequence ID" value="TVY84813.1"/>
    <property type="molecule type" value="Genomic_DNA"/>
</dbReference>
<dbReference type="InterPro" id="IPR012337">
    <property type="entry name" value="RNaseH-like_sf"/>
</dbReference>
<dbReference type="Proteomes" id="UP000469558">
    <property type="component" value="Unassembled WGS sequence"/>
</dbReference>
<sequence>MNSLPRHDQKTNRKIKRETRRFLVDLYLSKIAPPASRSVWATDYDSTVISVGELYPNSAKTKGHVTDLDDRSQKTQSLRMKASITFLGIVDTQGLQNHVSNKDKSFLDKPEEELNALNIISWKNINGMNFRGGRVGNKFYPEDLVSRDEERVKMGAKHIYLIRHGFFSSMRPGQNSILLNVNTATSAFYAHINLQVWMNRCWSGSHPSDRDFRQKLNGVRVTLNLHAAGPGQDRVWIVRGISGENVYDTTFMKDGKETKVWDYLETHPKYKGYPSGDAKQSKASFCINVGSFSRPIWYPADQLNIVEWQVLGEKVPEHYSEEMVKASEKFPQQSIKDIMKSGLKELGLDSKEDLYKDFGIQRTPEAKSWEMLKLDGIKLPLPKLVFGKANASSQKQALPPKDAQWFLTDRSMSAAGKSCSKLHVLWIFGASEEFTSNIDVDKQTGYLRELLKTLRGQGKDIGCQKMLAHAPKYDPQTKEVSREECLSELTRARSECSDSDESINLLLVVLPGVDRLLYPEVKRWGDCIQGTPTVCVTREKLNMTNGTSGFNLTANICLKINSRLTGVSHILDPKDTGFSDHNKGMTGAYKGTMIVGADVTHPGKGVHRCPSMAVVVATNDEVSSHYLGSARLQEERQEYISDLKGMMAERVKAWYRKANGTIPRPKEVLPKNILFYRDGVSESQYGMVYHEERQQIFDGCEQALAELKKEGNIAKNVKWVQPKLTLIVVGKRHHARFYPFDKILDQPNANLPGGTVVDTDVVTPNHRNFYLQSHHSPKGTARSSHYVVIHDDLDYPMADLEKITHNICYTGSKATKALSVCTPAKYADLLCDRLRCYMKPVLDNFYQPSSNVTGNAGATAGSASQASPPQPGPSQLTITPTTVGDRTGILLYGNDNRIWNGFDVSRERAATQNPWHPRLNDTMFYL</sequence>
<dbReference type="Pfam" id="PF08699">
    <property type="entry name" value="ArgoL1"/>
    <property type="match status" value="1"/>
</dbReference>
<dbReference type="InterPro" id="IPR036085">
    <property type="entry name" value="PAZ_dom_sf"/>
</dbReference>
<dbReference type="GO" id="GO:0003676">
    <property type="term" value="F:nucleic acid binding"/>
    <property type="evidence" value="ECO:0007669"/>
    <property type="project" value="InterPro"/>
</dbReference>
<dbReference type="Pfam" id="PF02171">
    <property type="entry name" value="Piwi"/>
    <property type="match status" value="1"/>
</dbReference>
<accession>A0A8T9CQ71</accession>
<reference evidence="3 4" key="1">
    <citation type="submission" date="2018-05" db="EMBL/GenBank/DDBJ databases">
        <title>Genome sequencing and assembly of the regulated plant pathogen Lachnellula willkommii and related sister species for the development of diagnostic species identification markers.</title>
        <authorList>
            <person name="Giroux E."/>
            <person name="Bilodeau G."/>
        </authorList>
    </citation>
    <scope>NUCLEOTIDE SEQUENCE [LARGE SCALE GENOMIC DNA]</scope>
    <source>
        <strain evidence="3 4">CBS 268.59</strain>
    </source>
</reference>
<evidence type="ECO:0000256" key="1">
    <source>
        <dbReference type="SAM" id="MobiDB-lite"/>
    </source>
</evidence>